<evidence type="ECO:0000259" key="7">
    <source>
        <dbReference type="PROSITE" id="PS51999"/>
    </source>
</evidence>
<feature type="compositionally biased region" description="Basic and acidic residues" evidence="5">
    <location>
        <begin position="163"/>
        <end position="180"/>
    </location>
</feature>
<dbReference type="Gramene" id="Bo9g043990.1">
    <property type="protein sequence ID" value="Bo9g043990.1"/>
    <property type="gene ID" value="Bo9g043990"/>
</dbReference>
<reference evidence="8 9" key="1">
    <citation type="journal article" date="2014" name="Genome Biol.">
        <title>Transcriptome and methylome profiling reveals relics of genome dominance in the mesopolyploid Brassica oleracea.</title>
        <authorList>
            <person name="Parkin I.A."/>
            <person name="Koh C."/>
            <person name="Tang H."/>
            <person name="Robinson S.J."/>
            <person name="Kagale S."/>
            <person name="Clarke W.E."/>
            <person name="Town C.D."/>
            <person name="Nixon J."/>
            <person name="Krishnakumar V."/>
            <person name="Bidwell S.L."/>
            <person name="Denoeud F."/>
            <person name="Belcram H."/>
            <person name="Links M.G."/>
            <person name="Just J."/>
            <person name="Clarke C."/>
            <person name="Bender T."/>
            <person name="Huebert T."/>
            <person name="Mason A.S."/>
            <person name="Pires J.C."/>
            <person name="Barker G."/>
            <person name="Moore J."/>
            <person name="Walley P.G."/>
            <person name="Manoli S."/>
            <person name="Batley J."/>
            <person name="Edwards D."/>
            <person name="Nelson M.N."/>
            <person name="Wang X."/>
            <person name="Paterson A.H."/>
            <person name="King G."/>
            <person name="Bancroft I."/>
            <person name="Chalhoub B."/>
            <person name="Sharpe A.G."/>
        </authorList>
    </citation>
    <scope>NUCLEOTIDE SEQUENCE</scope>
    <source>
        <strain evidence="8 9">cv. TO1000</strain>
    </source>
</reference>
<evidence type="ECO:0000313" key="9">
    <source>
        <dbReference type="Proteomes" id="UP000032141"/>
    </source>
</evidence>
<feature type="transmembrane region" description="Helical" evidence="6">
    <location>
        <begin position="545"/>
        <end position="571"/>
    </location>
</feature>
<name>A0A0D3E5B3_BRAOL</name>
<keyword evidence="9" id="KW-1185">Reference proteome</keyword>
<keyword evidence="1" id="KW-0479">Metal-binding</keyword>
<protein>
    <recommendedName>
        <fullName evidence="7">GRF-type domain-containing protein</fullName>
    </recommendedName>
</protein>
<accession>A0A0D3E5B3</accession>
<keyword evidence="3" id="KW-0862">Zinc</keyword>
<evidence type="ECO:0000256" key="1">
    <source>
        <dbReference type="ARBA" id="ARBA00022723"/>
    </source>
</evidence>
<evidence type="ECO:0000256" key="2">
    <source>
        <dbReference type="ARBA" id="ARBA00022771"/>
    </source>
</evidence>
<dbReference type="HOGENOM" id="CLU_457381_0_0_1"/>
<keyword evidence="6" id="KW-0472">Membrane</keyword>
<proteinExistence type="predicted"/>
<sequence length="597" mass="67742">MNIFQDWTEFVWEVEALPPTLELSDSEKDGENVEVEDVTDTHVEEPAVVARRGKCKLNDPGAEARKKELLCQRAAEHNSGISSGMKTFIEGLFTSAFNSFKEVVQNDIQERFEKVQKEMAELKQAVSQIPGPSDTVGKDSASEIPCPSATMGKSSQSLCPAATKEKGKGKVEENDKDEASSRMQQVDVCAKDSRVFIPHEYIRLVMDFEKMRIYPWGLHAYDELLASILKARRDLHLKNNYVLDGFSYAFQIWVMEAIPDIDSMRCSHLYLLLGTTEFYREDEKKDERVGRIVTLLNAKQDWTEFVWEVEALPPTLELSDSEKDGENVEVEDVTDTHVEEPAIVARRGKRKLNDPSAEARKKELLCQRTAEHNSGISSGMKTFIDSLFTSAFNSFKEVVQNDIQERIENVQKDMAELKQAVSQIPGPSDTVGKDSASEIPCPSATMGKSSQRIPSRCWCGKGIVTYVSKTEENPCRRFFRCEIGLKRKKEQHLFKWVDEALLDEIQRMHEQQSSMAEEIEYLRSSLKKTVEEAVIEHKKSGDVGLIGSILTILYLCNLIDLVISLWIYLLCQRSNQFGIQMCCQFMDQILTLDLKLA</sequence>
<evidence type="ECO:0000256" key="5">
    <source>
        <dbReference type="SAM" id="MobiDB-lite"/>
    </source>
</evidence>
<dbReference type="GO" id="GO:0008270">
    <property type="term" value="F:zinc ion binding"/>
    <property type="evidence" value="ECO:0007669"/>
    <property type="project" value="UniProtKB-KW"/>
</dbReference>
<keyword evidence="6" id="KW-1133">Transmembrane helix</keyword>
<evidence type="ECO:0000256" key="6">
    <source>
        <dbReference type="SAM" id="Phobius"/>
    </source>
</evidence>
<reference evidence="8" key="2">
    <citation type="submission" date="2015-03" db="UniProtKB">
        <authorList>
            <consortium name="EnsemblPlants"/>
        </authorList>
    </citation>
    <scope>IDENTIFICATION</scope>
</reference>
<keyword evidence="6" id="KW-0812">Transmembrane</keyword>
<dbReference type="PROSITE" id="PS51999">
    <property type="entry name" value="ZF_GRF"/>
    <property type="match status" value="1"/>
</dbReference>
<dbReference type="InterPro" id="IPR010666">
    <property type="entry name" value="Znf_GRF"/>
</dbReference>
<evidence type="ECO:0000256" key="4">
    <source>
        <dbReference type="PROSITE-ProRule" id="PRU01343"/>
    </source>
</evidence>
<organism evidence="8 9">
    <name type="scientific">Brassica oleracea var. oleracea</name>
    <dbReference type="NCBI Taxonomy" id="109376"/>
    <lineage>
        <taxon>Eukaryota</taxon>
        <taxon>Viridiplantae</taxon>
        <taxon>Streptophyta</taxon>
        <taxon>Embryophyta</taxon>
        <taxon>Tracheophyta</taxon>
        <taxon>Spermatophyta</taxon>
        <taxon>Magnoliopsida</taxon>
        <taxon>eudicotyledons</taxon>
        <taxon>Gunneridae</taxon>
        <taxon>Pentapetalae</taxon>
        <taxon>rosids</taxon>
        <taxon>malvids</taxon>
        <taxon>Brassicales</taxon>
        <taxon>Brassicaceae</taxon>
        <taxon>Brassiceae</taxon>
        <taxon>Brassica</taxon>
    </lineage>
</organism>
<evidence type="ECO:0000313" key="8">
    <source>
        <dbReference type="EnsemblPlants" id="Bo9g043990.1"/>
    </source>
</evidence>
<dbReference type="EnsemblPlants" id="Bo9g043990.1">
    <property type="protein sequence ID" value="Bo9g043990.1"/>
    <property type="gene ID" value="Bo9g043990"/>
</dbReference>
<dbReference type="PANTHER" id="PTHR33248">
    <property type="entry name" value="ZINC ION-BINDING PROTEIN"/>
    <property type="match status" value="1"/>
</dbReference>
<evidence type="ECO:0000256" key="3">
    <source>
        <dbReference type="ARBA" id="ARBA00022833"/>
    </source>
</evidence>
<keyword evidence="2 4" id="KW-0863">Zinc-finger</keyword>
<feature type="region of interest" description="Disordered" evidence="5">
    <location>
        <begin position="148"/>
        <end position="183"/>
    </location>
</feature>
<dbReference type="Proteomes" id="UP000032141">
    <property type="component" value="Chromosome C9"/>
</dbReference>
<feature type="domain" description="GRF-type" evidence="7">
    <location>
        <begin position="457"/>
        <end position="500"/>
    </location>
</feature>
<dbReference type="AlphaFoldDB" id="A0A0D3E5B3"/>